<feature type="transmembrane region" description="Helical" evidence="1">
    <location>
        <begin position="112"/>
        <end position="129"/>
    </location>
</feature>
<accession>A0A812RND6</accession>
<dbReference type="InterPro" id="IPR035897">
    <property type="entry name" value="Toll_tir_struct_dom_sf"/>
</dbReference>
<keyword evidence="1" id="KW-0472">Membrane</keyword>
<dbReference type="SUPFAM" id="SSF52200">
    <property type="entry name" value="Toll/Interleukin receptor TIR domain"/>
    <property type="match status" value="1"/>
</dbReference>
<proteinExistence type="predicted"/>
<feature type="transmembrane region" description="Helical" evidence="1">
    <location>
        <begin position="76"/>
        <end position="106"/>
    </location>
</feature>
<gene>
    <name evidence="3" type="primary">ABCF5</name>
    <name evidence="3" type="ORF">SNEC2469_LOCUS12359</name>
</gene>
<feature type="transmembrane region" description="Helical" evidence="1">
    <location>
        <begin position="246"/>
        <end position="267"/>
    </location>
</feature>
<dbReference type="InterPro" id="IPR000157">
    <property type="entry name" value="TIR_dom"/>
</dbReference>
<feature type="transmembrane region" description="Helical" evidence="1">
    <location>
        <begin position="205"/>
        <end position="226"/>
    </location>
</feature>
<dbReference type="EMBL" id="CAJNJA010019587">
    <property type="protein sequence ID" value="CAE7447499.1"/>
    <property type="molecule type" value="Genomic_DNA"/>
</dbReference>
<dbReference type="Proteomes" id="UP000601435">
    <property type="component" value="Unassembled WGS sequence"/>
</dbReference>
<evidence type="ECO:0000313" key="4">
    <source>
        <dbReference type="Proteomes" id="UP000601435"/>
    </source>
</evidence>
<feature type="domain" description="TIR" evidence="2">
    <location>
        <begin position="146"/>
        <end position="212"/>
    </location>
</feature>
<name>A0A812RND6_9DINO</name>
<dbReference type="GO" id="GO:0007165">
    <property type="term" value="P:signal transduction"/>
    <property type="evidence" value="ECO:0007669"/>
    <property type="project" value="InterPro"/>
</dbReference>
<keyword evidence="4" id="KW-1185">Reference proteome</keyword>
<keyword evidence="1" id="KW-1133">Transmembrane helix</keyword>
<organism evidence="3 4">
    <name type="scientific">Symbiodinium necroappetens</name>
    <dbReference type="NCBI Taxonomy" id="1628268"/>
    <lineage>
        <taxon>Eukaryota</taxon>
        <taxon>Sar</taxon>
        <taxon>Alveolata</taxon>
        <taxon>Dinophyceae</taxon>
        <taxon>Suessiales</taxon>
        <taxon>Symbiodiniaceae</taxon>
        <taxon>Symbiodinium</taxon>
    </lineage>
</organism>
<feature type="transmembrane region" description="Helical" evidence="1">
    <location>
        <begin position="412"/>
        <end position="438"/>
    </location>
</feature>
<comment type="caution">
    <text evidence="3">The sequence shown here is derived from an EMBL/GenBank/DDBJ whole genome shotgun (WGS) entry which is preliminary data.</text>
</comment>
<dbReference type="AlphaFoldDB" id="A0A812RND6"/>
<sequence>MLAPTSPHAELQEDVEPELLRGVPLQVALAGWARHWASASSGRFGSEAICYQLSVPCESFGYFLSHDWETSRFQKLLCLLIVFNSRAALMASFTTSACVGLLEVLIGLPMNLWTPGLGFAAYFLVLGFWQRLRKVFREAQIVFLDKLCIAQHDAVKKEKGILGLAGFLHRSDRLLVLWSPRYFTRLWCAYEIATFMKDHKRAKSILVMPVKTASLFFLYSASWHLLTYCYYIVDDAADGRSILQQTILVGPVFIAICAVVMPSVYALGIGMMKDVEELPAQLRSFDVRKVVPSKTTFILRRVEGFHVIESWRLGGPSGMIVCRSRSGRCSDDAENVVLRMLQKWYSCSTEDEGYLEQFNCLVRTELAPWILRHVGSDTVPFSYSFYMVAAPNVPFLAYYIPRWFDQAPRGVGFWRLFVWILRHVMGWMILCLVALFSVRVSMYLWKVGYHLSKKKCRLLVSVALVPVMLILGTCAWLPFQLAYATTEEYDILPVIPFGLLVLAVRYLYRPANASLAMETPEDATVEATDAESQSSASQSSIFSI</sequence>
<evidence type="ECO:0000313" key="3">
    <source>
        <dbReference type="EMBL" id="CAE7447499.1"/>
    </source>
</evidence>
<dbReference type="Gene3D" id="3.40.50.10140">
    <property type="entry name" value="Toll/interleukin-1 receptor homology (TIR) domain"/>
    <property type="match status" value="1"/>
</dbReference>
<dbReference type="Pfam" id="PF01582">
    <property type="entry name" value="TIR"/>
    <property type="match status" value="1"/>
</dbReference>
<evidence type="ECO:0000259" key="2">
    <source>
        <dbReference type="Pfam" id="PF01582"/>
    </source>
</evidence>
<feature type="transmembrane region" description="Helical" evidence="1">
    <location>
        <begin position="491"/>
        <end position="508"/>
    </location>
</feature>
<keyword evidence="1" id="KW-0812">Transmembrane</keyword>
<evidence type="ECO:0000256" key="1">
    <source>
        <dbReference type="SAM" id="Phobius"/>
    </source>
</evidence>
<reference evidence="3" key="1">
    <citation type="submission" date="2021-02" db="EMBL/GenBank/DDBJ databases">
        <authorList>
            <person name="Dougan E. K."/>
            <person name="Rhodes N."/>
            <person name="Thang M."/>
            <person name="Chan C."/>
        </authorList>
    </citation>
    <scope>NUCLEOTIDE SEQUENCE</scope>
</reference>
<dbReference type="OrthoDB" id="413422at2759"/>
<feature type="transmembrane region" description="Helical" evidence="1">
    <location>
        <begin position="381"/>
        <end position="400"/>
    </location>
</feature>
<feature type="transmembrane region" description="Helical" evidence="1">
    <location>
        <begin position="458"/>
        <end position="479"/>
    </location>
</feature>
<protein>
    <submittedName>
        <fullName evidence="3">ABCF5 protein</fullName>
    </submittedName>
</protein>